<gene>
    <name evidence="3" type="ORF">TWF106_008833</name>
    <name evidence="2" type="ORF">TWF788_010545</name>
</gene>
<proteinExistence type="predicted"/>
<evidence type="ECO:0000313" key="2">
    <source>
        <dbReference type="EMBL" id="KAF3189461.1"/>
    </source>
</evidence>
<feature type="region of interest" description="Disordered" evidence="1">
    <location>
        <begin position="12"/>
        <end position="57"/>
    </location>
</feature>
<dbReference type="EMBL" id="JAABOE010000008">
    <property type="protein sequence ID" value="KAF3189461.1"/>
    <property type="molecule type" value="Genomic_DNA"/>
</dbReference>
<accession>A0A6G1LUJ0</accession>
<organism evidence="2 5">
    <name type="scientific">Orbilia oligospora</name>
    <name type="common">Nematode-trapping fungus</name>
    <name type="synonym">Arthrobotrys oligospora</name>
    <dbReference type="NCBI Taxonomy" id="2813651"/>
    <lineage>
        <taxon>Eukaryota</taxon>
        <taxon>Fungi</taxon>
        <taxon>Dikarya</taxon>
        <taxon>Ascomycota</taxon>
        <taxon>Pezizomycotina</taxon>
        <taxon>Orbiliomycetes</taxon>
        <taxon>Orbiliales</taxon>
        <taxon>Orbiliaceae</taxon>
        <taxon>Orbilia</taxon>
    </lineage>
</organism>
<evidence type="ECO:0000313" key="3">
    <source>
        <dbReference type="EMBL" id="KAF3214986.1"/>
    </source>
</evidence>
<protein>
    <submittedName>
        <fullName evidence="2">Uncharacterized protein</fullName>
    </submittedName>
</protein>
<dbReference type="Proteomes" id="UP000479691">
    <property type="component" value="Unassembled WGS sequence"/>
</dbReference>
<name>A0A6G1LUJ0_ORBOL</name>
<comment type="caution">
    <text evidence="2">The sequence shown here is derived from an EMBL/GenBank/DDBJ whole genome shotgun (WGS) entry which is preliminary data.</text>
</comment>
<dbReference type="EMBL" id="WIWS01000056">
    <property type="protein sequence ID" value="KAF3214986.1"/>
    <property type="molecule type" value="Genomic_DNA"/>
</dbReference>
<evidence type="ECO:0000313" key="4">
    <source>
        <dbReference type="Proteomes" id="UP000472727"/>
    </source>
</evidence>
<dbReference type="AlphaFoldDB" id="A0A6G1LUJ0"/>
<feature type="compositionally biased region" description="Polar residues" evidence="1">
    <location>
        <begin position="23"/>
        <end position="57"/>
    </location>
</feature>
<evidence type="ECO:0000313" key="5">
    <source>
        <dbReference type="Proteomes" id="UP000479691"/>
    </source>
</evidence>
<evidence type="ECO:0000256" key="1">
    <source>
        <dbReference type="SAM" id="MobiDB-lite"/>
    </source>
</evidence>
<reference evidence="4 5" key="1">
    <citation type="submission" date="2019-06" db="EMBL/GenBank/DDBJ databases">
        <authorList>
            <person name="Palmer J.M."/>
        </authorList>
    </citation>
    <scope>NUCLEOTIDE SEQUENCE [LARGE SCALE GENOMIC DNA]</scope>
    <source>
        <strain evidence="3 4">TWF106</strain>
        <strain evidence="2 5">TWF788</strain>
    </source>
</reference>
<dbReference type="Proteomes" id="UP000472727">
    <property type="component" value="Unassembled WGS sequence"/>
</dbReference>
<sequence length="124" mass="13476">MVWRSKPKEEIFGWQVDGPPTQPQNSTITSGRTKTCSSHATDSQSGPNTVVHTSTDALSSPNQAVPAIRTYDLALVSIASTKEWRPCSGPAISELTAVPLFLLDSLSCTVFYSIISLFRPYSRS</sequence>